<evidence type="ECO:0000256" key="1">
    <source>
        <dbReference type="SAM" id="SignalP"/>
    </source>
</evidence>
<accession>A0A930MXG3</accession>
<comment type="caution">
    <text evidence="2">The sequence shown here is derived from an EMBL/GenBank/DDBJ whole genome shotgun (WGS) entry which is preliminary data.</text>
</comment>
<feature type="signal peptide" evidence="1">
    <location>
        <begin position="1"/>
        <end position="23"/>
    </location>
</feature>
<evidence type="ECO:0000313" key="2">
    <source>
        <dbReference type="EMBL" id="MBF1384339.1"/>
    </source>
</evidence>
<dbReference type="AlphaFoldDB" id="A0A930MXG3"/>
<feature type="chain" id="PRO_5037341805" description="Outer membrane protein beta-barrel domain-containing protein" evidence="1">
    <location>
        <begin position="24"/>
        <end position="181"/>
    </location>
</feature>
<evidence type="ECO:0000313" key="3">
    <source>
        <dbReference type="Proteomes" id="UP000771736"/>
    </source>
</evidence>
<reference evidence="2" key="1">
    <citation type="submission" date="2020-04" db="EMBL/GenBank/DDBJ databases">
        <title>Deep metagenomics examines the oral microbiome during advanced dental caries in children, revealing novel taxa and co-occurrences with host molecules.</title>
        <authorList>
            <person name="Baker J.L."/>
            <person name="Morton J.T."/>
            <person name="Dinis M."/>
            <person name="Alvarez R."/>
            <person name="Tran N.C."/>
            <person name="Knight R."/>
            <person name="Edlund A."/>
        </authorList>
    </citation>
    <scope>NUCLEOTIDE SEQUENCE</scope>
    <source>
        <strain evidence="2">JCVI_44_bin.5</strain>
    </source>
</reference>
<proteinExistence type="predicted"/>
<sequence>MRKDFKGFIILVVLLLCSVVANAQSDESYGWEQAPRYRGFIGEGLVIGTGDYSQNRNYIYTSHGMELSPGFFLGAGVEATYWWGLEEWNFPVFVDTRIEFHKSMRKNFSPYIAAKVGYSLGNIDGLYIAPQVGCHFYFGHSKVGISTALGYSYQGYRSDFGGIIGSSYNFGGVEFSVGVDI</sequence>
<organism evidence="2 3">
    <name type="scientific">Prevotella aurantiaca</name>
    <dbReference type="NCBI Taxonomy" id="596085"/>
    <lineage>
        <taxon>Bacteria</taxon>
        <taxon>Pseudomonadati</taxon>
        <taxon>Bacteroidota</taxon>
        <taxon>Bacteroidia</taxon>
        <taxon>Bacteroidales</taxon>
        <taxon>Prevotellaceae</taxon>
        <taxon>Prevotella</taxon>
    </lineage>
</organism>
<dbReference type="Proteomes" id="UP000771736">
    <property type="component" value="Unassembled WGS sequence"/>
</dbReference>
<dbReference type="RefSeq" id="WP_025000331.1">
    <property type="nucleotide sequence ID" value="NZ_JABZSI010000011.1"/>
</dbReference>
<evidence type="ECO:0008006" key="4">
    <source>
        <dbReference type="Google" id="ProtNLM"/>
    </source>
</evidence>
<dbReference type="EMBL" id="JABZSJ010000025">
    <property type="protein sequence ID" value="MBF1384339.1"/>
    <property type="molecule type" value="Genomic_DNA"/>
</dbReference>
<gene>
    <name evidence="2" type="ORF">HXN26_05730</name>
</gene>
<protein>
    <recommendedName>
        <fullName evidence="4">Outer membrane protein beta-barrel domain-containing protein</fullName>
    </recommendedName>
</protein>
<name>A0A930MXG3_9BACT</name>
<keyword evidence="1" id="KW-0732">Signal</keyword>